<dbReference type="AlphaFoldDB" id="A0A0W0I035"/>
<dbReference type="SMART" id="SM00886">
    <property type="entry name" value="Dabb"/>
    <property type="match status" value="1"/>
</dbReference>
<dbReference type="SUPFAM" id="SSF54909">
    <property type="entry name" value="Dimeric alpha+beta barrel"/>
    <property type="match status" value="1"/>
</dbReference>
<accession>A0A0W0I035</accession>
<dbReference type="InterPro" id="IPR011008">
    <property type="entry name" value="Dimeric_a/b-barrel"/>
</dbReference>
<gene>
    <name evidence="2" type="ORF">AO063_15565</name>
</gene>
<dbReference type="EMBL" id="LKEF01000014">
    <property type="protein sequence ID" value="KTB66461.1"/>
    <property type="molecule type" value="Genomic_DNA"/>
</dbReference>
<dbReference type="Pfam" id="PF07876">
    <property type="entry name" value="Dabb"/>
    <property type="match status" value="1"/>
</dbReference>
<evidence type="ECO:0000313" key="2">
    <source>
        <dbReference type="EMBL" id="KTB66461.1"/>
    </source>
</evidence>
<comment type="caution">
    <text evidence="2">The sequence shown here is derived from an EMBL/GenBank/DDBJ whole genome shotgun (WGS) entry which is preliminary data.</text>
</comment>
<reference evidence="2 3" key="1">
    <citation type="submission" date="2015-09" db="EMBL/GenBank/DDBJ databases">
        <title>Genome sequence of ICMP 11288.</title>
        <authorList>
            <person name="Visnovsky S."/>
            <person name="Lu A."/>
            <person name="Panda P."/>
            <person name="Pitman A."/>
        </authorList>
    </citation>
    <scope>NUCLEOTIDE SEQUENCE [LARGE SCALE GENOMIC DNA]</scope>
    <source>
        <strain evidence="2 3">ICMP 11288</strain>
    </source>
</reference>
<dbReference type="PROSITE" id="PS51502">
    <property type="entry name" value="S_R_A_B_BARREL"/>
    <property type="match status" value="1"/>
</dbReference>
<sequence length="106" mass="11908">MYKRIVLLKSPDAPAVSTLLQELHSFPGRVPGLVAVEVIADSGDRSLGYDQGFILTFTDESVLPGWREHPLHAGFRPRLRALCEMLIFDYSLTTPLPQEEDRHAYA</sequence>
<proteinExistence type="predicted"/>
<dbReference type="Gene3D" id="3.30.70.100">
    <property type="match status" value="1"/>
</dbReference>
<feature type="domain" description="Stress-response A/B barrel" evidence="1">
    <location>
        <begin position="2"/>
        <end position="90"/>
    </location>
</feature>
<evidence type="ECO:0000259" key="1">
    <source>
        <dbReference type="PROSITE" id="PS51502"/>
    </source>
</evidence>
<dbReference type="RefSeq" id="WP_058419931.1">
    <property type="nucleotide sequence ID" value="NZ_LKEF01000014.1"/>
</dbReference>
<organism evidence="2 3">
    <name type="scientific">Pseudomonas fluorescens ICMP 11288</name>
    <dbReference type="NCBI Taxonomy" id="1198309"/>
    <lineage>
        <taxon>Bacteria</taxon>
        <taxon>Pseudomonadati</taxon>
        <taxon>Pseudomonadota</taxon>
        <taxon>Gammaproteobacteria</taxon>
        <taxon>Pseudomonadales</taxon>
        <taxon>Pseudomonadaceae</taxon>
        <taxon>Pseudomonas</taxon>
    </lineage>
</organism>
<name>A0A0W0I035_PSEFL</name>
<dbReference type="InterPro" id="IPR013097">
    <property type="entry name" value="Dabb"/>
</dbReference>
<protein>
    <recommendedName>
        <fullName evidence="1">Stress-response A/B barrel domain-containing protein</fullName>
    </recommendedName>
</protein>
<evidence type="ECO:0000313" key="3">
    <source>
        <dbReference type="Proteomes" id="UP000054197"/>
    </source>
</evidence>
<dbReference type="Proteomes" id="UP000054197">
    <property type="component" value="Unassembled WGS sequence"/>
</dbReference>